<keyword evidence="1" id="KW-0677">Repeat</keyword>
<dbReference type="InterPro" id="IPR011990">
    <property type="entry name" value="TPR-like_helical_dom_sf"/>
</dbReference>
<feature type="repeat" description="PPR" evidence="2">
    <location>
        <begin position="578"/>
        <end position="612"/>
    </location>
</feature>
<feature type="region of interest" description="Disordered" evidence="3">
    <location>
        <begin position="272"/>
        <end position="300"/>
    </location>
</feature>
<organism evidence="4 5">
    <name type="scientific">Amborella trichopoda</name>
    <dbReference type="NCBI Taxonomy" id="13333"/>
    <lineage>
        <taxon>Eukaryota</taxon>
        <taxon>Viridiplantae</taxon>
        <taxon>Streptophyta</taxon>
        <taxon>Embryophyta</taxon>
        <taxon>Tracheophyta</taxon>
        <taxon>Spermatophyta</taxon>
        <taxon>Magnoliopsida</taxon>
        <taxon>Amborellales</taxon>
        <taxon>Amborellaceae</taxon>
        <taxon>Amborella</taxon>
    </lineage>
</organism>
<name>W1NQX8_AMBTC</name>
<evidence type="ECO:0000256" key="1">
    <source>
        <dbReference type="ARBA" id="ARBA00022737"/>
    </source>
</evidence>
<evidence type="ECO:0000256" key="3">
    <source>
        <dbReference type="SAM" id="MobiDB-lite"/>
    </source>
</evidence>
<evidence type="ECO:0000256" key="2">
    <source>
        <dbReference type="PROSITE-ProRule" id="PRU00708"/>
    </source>
</evidence>
<sequence>MALETLNNYLLGRGGLPFLKCKTFSLFHLICFQITRKSLESNNSSGPRFDRIISKAPPNLPPYVTGISASKIIKNIPNPRETKELHCQSLIISSNICDSPKLLNKILPNTNILQRAPLNLTLFHQQHARDIQNHRKTLPFYNLSSKICGNIFPSVNFVSEFLPVSILKSPSISSPILARTPYSLSLVYAHKSCSISFPNLAGFHYPPSPFGTRITLGKIQRPRRYFDLHYSPPKTSTESYLMPIASSKAQPKSKFQLNSPLNLTQFHSRFISSGPQSSRRTPEPNNPPPKTSSKFRPKYRRKMPNRPLDLAYVQQALSQLPPRFTPEDLLHILSSQKDPLACLHIFDWASRQPRFKHDETTYSITIKKLGSSKLYDKMDTLVDQVLANPSLASEPFFNTIIYLYTEGRKLMKAIRVYKHMRNSKNCKPSLRTYNLLFTSLLSRGCNTYISHMYMETIRCLFKQMVNDGIQPDVLSLNSMIKGYSLSLHMNDALRIFHQMPEVYNRKPNAHSFDYLIHGLCAQGRSNNAFQLYREMLDLDFVPSSKAYNSLVNCLALAGETKESVNLLLEMNLKRILPDFVTYQTVIDEICRQDKVSEAKGLLKELQDKDFVDGVTYRRLHYHLQDRYGDLEFTTDRNGVH</sequence>
<dbReference type="HOGENOM" id="CLU_427857_0_0_1"/>
<dbReference type="NCBIfam" id="TIGR00756">
    <property type="entry name" value="PPR"/>
    <property type="match status" value="2"/>
</dbReference>
<dbReference type="Gene3D" id="1.25.40.10">
    <property type="entry name" value="Tetratricopeptide repeat domain"/>
    <property type="match status" value="2"/>
</dbReference>
<evidence type="ECO:0000313" key="4">
    <source>
        <dbReference type="EMBL" id="ERM97234.1"/>
    </source>
</evidence>
<evidence type="ECO:0000313" key="5">
    <source>
        <dbReference type="Proteomes" id="UP000017836"/>
    </source>
</evidence>
<dbReference type="Pfam" id="PF01535">
    <property type="entry name" value="PPR"/>
    <property type="match status" value="1"/>
</dbReference>
<gene>
    <name evidence="4" type="ORF">AMTR_s00119p00084460</name>
</gene>
<dbReference type="Pfam" id="PF13041">
    <property type="entry name" value="PPR_2"/>
    <property type="match status" value="1"/>
</dbReference>
<protein>
    <recommendedName>
        <fullName evidence="6">Pentacotripeptide-repeat region of PRORP domain-containing protein</fullName>
    </recommendedName>
</protein>
<feature type="repeat" description="PPR" evidence="2">
    <location>
        <begin position="543"/>
        <end position="577"/>
    </location>
</feature>
<dbReference type="PROSITE" id="PS51375">
    <property type="entry name" value="PPR"/>
    <property type="match status" value="3"/>
</dbReference>
<feature type="repeat" description="PPR" evidence="2">
    <location>
        <begin position="508"/>
        <end position="542"/>
    </location>
</feature>
<dbReference type="PANTHER" id="PTHR47932:SF23">
    <property type="entry name" value="PENTACOTRIPEPTIDE-REPEAT REGION OF PRORP DOMAIN-CONTAINING PROTEIN"/>
    <property type="match status" value="1"/>
</dbReference>
<dbReference type="InterPro" id="IPR002885">
    <property type="entry name" value="PPR_rpt"/>
</dbReference>
<dbReference type="Gramene" id="ERM97234">
    <property type="protein sequence ID" value="ERM97234"/>
    <property type="gene ID" value="AMTR_s00119p00084460"/>
</dbReference>
<dbReference type="Pfam" id="PF12854">
    <property type="entry name" value="PPR_1"/>
    <property type="match status" value="1"/>
</dbReference>
<dbReference type="eggNOG" id="KOG4197">
    <property type="taxonomic scope" value="Eukaryota"/>
</dbReference>
<dbReference type="PANTHER" id="PTHR47932">
    <property type="entry name" value="ATPASE EXPRESSION PROTEIN 3"/>
    <property type="match status" value="1"/>
</dbReference>
<proteinExistence type="predicted"/>
<dbReference type="Pfam" id="PF13812">
    <property type="entry name" value="PPR_3"/>
    <property type="match status" value="1"/>
</dbReference>
<keyword evidence="5" id="KW-1185">Reference proteome</keyword>
<dbReference type="GO" id="GO:0003729">
    <property type="term" value="F:mRNA binding"/>
    <property type="evidence" value="ECO:0000318"/>
    <property type="project" value="GO_Central"/>
</dbReference>
<evidence type="ECO:0008006" key="6">
    <source>
        <dbReference type="Google" id="ProtNLM"/>
    </source>
</evidence>
<reference evidence="5" key="1">
    <citation type="journal article" date="2013" name="Science">
        <title>The Amborella genome and the evolution of flowering plants.</title>
        <authorList>
            <consortium name="Amborella Genome Project"/>
        </authorList>
    </citation>
    <scope>NUCLEOTIDE SEQUENCE [LARGE SCALE GENOMIC DNA]</scope>
</reference>
<dbReference type="EMBL" id="KI396540">
    <property type="protein sequence ID" value="ERM97234.1"/>
    <property type="molecule type" value="Genomic_DNA"/>
</dbReference>
<dbReference type="Proteomes" id="UP000017836">
    <property type="component" value="Unassembled WGS sequence"/>
</dbReference>
<dbReference type="AlphaFoldDB" id="W1NQX8"/>
<dbReference type="STRING" id="13333.W1NQX8"/>
<accession>W1NQX8</accession>